<evidence type="ECO:0000313" key="2">
    <source>
        <dbReference type="Proteomes" id="UP000317429"/>
    </source>
</evidence>
<sequence>MTFYCTNGTKELLLAARSLPIDDLQFEMPDLLPEDFLILKEFPQLKKVRIEHMMEDEWIARLESELPNVVVEAPYPRSKEPGMAR</sequence>
<dbReference type="EMBL" id="CP036291">
    <property type="protein sequence ID" value="QDU86796.1"/>
    <property type="molecule type" value="Genomic_DNA"/>
</dbReference>
<evidence type="ECO:0000313" key="1">
    <source>
        <dbReference type="EMBL" id="QDU86796.1"/>
    </source>
</evidence>
<dbReference type="Proteomes" id="UP000317429">
    <property type="component" value="Chromosome"/>
</dbReference>
<dbReference type="AlphaFoldDB" id="A0A518D5P8"/>
<dbReference type="KEGG" id="pnd:Pla175_01480"/>
<accession>A0A518D5P8</accession>
<name>A0A518D5P8_9BACT</name>
<proteinExistence type="predicted"/>
<organism evidence="1 2">
    <name type="scientific">Pirellulimonas nuda</name>
    <dbReference type="NCBI Taxonomy" id="2528009"/>
    <lineage>
        <taxon>Bacteria</taxon>
        <taxon>Pseudomonadati</taxon>
        <taxon>Planctomycetota</taxon>
        <taxon>Planctomycetia</taxon>
        <taxon>Pirellulales</taxon>
        <taxon>Lacipirellulaceae</taxon>
        <taxon>Pirellulimonas</taxon>
    </lineage>
</organism>
<protein>
    <submittedName>
        <fullName evidence="1">Uncharacterized protein</fullName>
    </submittedName>
</protein>
<gene>
    <name evidence="1" type="ORF">Pla175_01480</name>
</gene>
<reference evidence="1 2" key="1">
    <citation type="submission" date="2019-02" db="EMBL/GenBank/DDBJ databases">
        <title>Deep-cultivation of Planctomycetes and their phenomic and genomic characterization uncovers novel biology.</title>
        <authorList>
            <person name="Wiegand S."/>
            <person name="Jogler M."/>
            <person name="Boedeker C."/>
            <person name="Pinto D."/>
            <person name="Vollmers J."/>
            <person name="Rivas-Marin E."/>
            <person name="Kohn T."/>
            <person name="Peeters S.H."/>
            <person name="Heuer A."/>
            <person name="Rast P."/>
            <person name="Oberbeckmann S."/>
            <person name="Bunk B."/>
            <person name="Jeske O."/>
            <person name="Meyerdierks A."/>
            <person name="Storesund J.E."/>
            <person name="Kallscheuer N."/>
            <person name="Luecker S."/>
            <person name="Lage O.M."/>
            <person name="Pohl T."/>
            <person name="Merkel B.J."/>
            <person name="Hornburger P."/>
            <person name="Mueller R.-W."/>
            <person name="Bruemmer F."/>
            <person name="Labrenz M."/>
            <person name="Spormann A.M."/>
            <person name="Op den Camp H."/>
            <person name="Overmann J."/>
            <person name="Amann R."/>
            <person name="Jetten M.S.M."/>
            <person name="Mascher T."/>
            <person name="Medema M.H."/>
            <person name="Devos D.P."/>
            <person name="Kaster A.-K."/>
            <person name="Ovreas L."/>
            <person name="Rohde M."/>
            <person name="Galperin M.Y."/>
            <person name="Jogler C."/>
        </authorList>
    </citation>
    <scope>NUCLEOTIDE SEQUENCE [LARGE SCALE GENOMIC DNA]</scope>
    <source>
        <strain evidence="1 2">Pla175</strain>
    </source>
</reference>
<keyword evidence="2" id="KW-1185">Reference proteome</keyword>